<evidence type="ECO:0000313" key="2">
    <source>
        <dbReference type="Proteomes" id="UP000054928"/>
    </source>
</evidence>
<dbReference type="EMBL" id="CCYD01000553">
    <property type="protein sequence ID" value="CEG41525.1"/>
    <property type="molecule type" value="Genomic_DNA"/>
</dbReference>
<evidence type="ECO:0000313" key="1">
    <source>
        <dbReference type="EMBL" id="CEG41525.1"/>
    </source>
</evidence>
<protein>
    <submittedName>
        <fullName evidence="1">Uncharacterized protein</fullName>
    </submittedName>
</protein>
<dbReference type="OrthoDB" id="166697at2759"/>
<keyword evidence="2" id="KW-1185">Reference proteome</keyword>
<reference evidence="2" key="1">
    <citation type="submission" date="2014-09" db="EMBL/GenBank/DDBJ databases">
        <authorList>
            <person name="Sharma Rahul"/>
            <person name="Thines Marco"/>
        </authorList>
    </citation>
    <scope>NUCLEOTIDE SEQUENCE [LARGE SCALE GENOMIC DNA]</scope>
</reference>
<dbReference type="Proteomes" id="UP000054928">
    <property type="component" value="Unassembled WGS sequence"/>
</dbReference>
<dbReference type="RefSeq" id="XP_024577894.1">
    <property type="nucleotide sequence ID" value="XM_024727304.1"/>
</dbReference>
<name>A0A0P1AKR3_PLAHL</name>
<dbReference type="GeneID" id="36406921"/>
<dbReference type="AlphaFoldDB" id="A0A0P1AKR3"/>
<accession>A0A0P1AKR3</accession>
<proteinExistence type="predicted"/>
<sequence length="117" mass="13143">MQERCKDVKILPITNPPVVKAAGQKQLTCTSMVFLDLQIRTAARPVNVHNVKCYVLEKGDDQFMLGRDVLEALVINVKSALEQLANTSIELNRDDLPNEPEVGDLIDEKVNVELKRM</sequence>
<organism evidence="1 2">
    <name type="scientific">Plasmopara halstedii</name>
    <name type="common">Downy mildew of sunflower</name>
    <dbReference type="NCBI Taxonomy" id="4781"/>
    <lineage>
        <taxon>Eukaryota</taxon>
        <taxon>Sar</taxon>
        <taxon>Stramenopiles</taxon>
        <taxon>Oomycota</taxon>
        <taxon>Peronosporomycetes</taxon>
        <taxon>Peronosporales</taxon>
        <taxon>Peronosporaceae</taxon>
        <taxon>Plasmopara</taxon>
    </lineage>
</organism>